<organism evidence="11 12">
    <name type="scientific">Tindallia californiensis</name>
    <dbReference type="NCBI Taxonomy" id="159292"/>
    <lineage>
        <taxon>Bacteria</taxon>
        <taxon>Bacillati</taxon>
        <taxon>Bacillota</taxon>
        <taxon>Clostridia</taxon>
        <taxon>Peptostreptococcales</taxon>
        <taxon>Tindalliaceae</taxon>
        <taxon>Tindallia</taxon>
    </lineage>
</organism>
<comment type="similarity">
    <text evidence="3 10">Belongs to the ATPase gamma chain family.</text>
</comment>
<gene>
    <name evidence="10" type="primary">atpG</name>
    <name evidence="11" type="ORF">SAMN05192546_103203</name>
</gene>
<dbReference type="Gene3D" id="3.40.1380.10">
    <property type="match status" value="1"/>
</dbReference>
<comment type="function">
    <text evidence="1 10">Produces ATP from ADP in the presence of a proton gradient across the membrane. The gamma chain is believed to be important in regulating ATPase activity and the flow of protons through the CF(0) complex.</text>
</comment>
<keyword evidence="6 10" id="KW-0406">Ion transport</keyword>
<protein>
    <recommendedName>
        <fullName evidence="10">ATP synthase gamma chain</fullName>
    </recommendedName>
    <alternativeName>
        <fullName evidence="10">ATP synthase F1 sector gamma subunit</fullName>
    </alternativeName>
    <alternativeName>
        <fullName evidence="10">F-ATPase gamma subunit</fullName>
    </alternativeName>
</protein>
<dbReference type="SUPFAM" id="SSF52943">
    <property type="entry name" value="ATP synthase (F1-ATPase), gamma subunit"/>
    <property type="match status" value="1"/>
</dbReference>
<evidence type="ECO:0000256" key="8">
    <source>
        <dbReference type="ARBA" id="ARBA00023196"/>
    </source>
</evidence>
<proteinExistence type="inferred from homology"/>
<dbReference type="InterPro" id="IPR023632">
    <property type="entry name" value="ATP_synth_F1_gsu_CS"/>
</dbReference>
<keyword evidence="7 10" id="KW-0472">Membrane</keyword>
<evidence type="ECO:0000256" key="3">
    <source>
        <dbReference type="ARBA" id="ARBA00007681"/>
    </source>
</evidence>
<evidence type="ECO:0000256" key="6">
    <source>
        <dbReference type="ARBA" id="ARBA00023065"/>
    </source>
</evidence>
<dbReference type="EMBL" id="FNPV01000003">
    <property type="protein sequence ID" value="SDY63282.1"/>
    <property type="molecule type" value="Genomic_DNA"/>
</dbReference>
<dbReference type="Proteomes" id="UP000199230">
    <property type="component" value="Unassembled WGS sequence"/>
</dbReference>
<accession>A0A1H3LFS1</accession>
<comment type="subunit">
    <text evidence="10">F-type ATPases have 2 components, CF(1) - the catalytic core - and CF(0) - the membrane proton channel. CF(1) has five subunits: alpha(3), beta(3), gamma(1), delta(1), epsilon(1). CF(0) has three main subunits: a, b and c.</text>
</comment>
<dbReference type="GO" id="GO:0005886">
    <property type="term" value="C:plasma membrane"/>
    <property type="evidence" value="ECO:0007669"/>
    <property type="project" value="UniProtKB-SubCell"/>
</dbReference>
<evidence type="ECO:0000256" key="9">
    <source>
        <dbReference type="ARBA" id="ARBA00023310"/>
    </source>
</evidence>
<dbReference type="CDD" id="cd12151">
    <property type="entry name" value="F1-ATPase_gamma"/>
    <property type="match status" value="1"/>
</dbReference>
<reference evidence="11 12" key="1">
    <citation type="submission" date="2016-10" db="EMBL/GenBank/DDBJ databases">
        <authorList>
            <person name="de Groot N.N."/>
        </authorList>
    </citation>
    <scope>NUCLEOTIDE SEQUENCE [LARGE SCALE GENOMIC DNA]</scope>
    <source>
        <strain evidence="11 12">APO</strain>
    </source>
</reference>
<dbReference type="NCBIfam" id="TIGR01146">
    <property type="entry name" value="ATPsyn_F1gamma"/>
    <property type="match status" value="1"/>
</dbReference>
<sequence length="306" mass="34088">MAGMGMRDIKRRIKSVGSTKQITKAMEMVASAKLRKTKKRLEQSRPFSLAWKRALLGFLGDLQGVEHSMITPREKVKKTGYIVITGNRGLCGGYNTNVMKAALEHMKTKEAACVVAVGQKSKDFFARRGYEIPKDFLEMTETPDFADAKDIRKFCLEQYQQEEVDEIYLVYTCFVSTITHRPKVLKLLPLDDEAIESCVASDETLKHPDELAAEANQESIHEKMNYEPGVTTVLDAVVPNYLDSVILSGLLESAASEQGARRVAMENATSNAEDMIESLQLQYNRARQAAITQEISEIVGGAEALK</sequence>
<dbReference type="GO" id="GO:0042777">
    <property type="term" value="P:proton motive force-driven plasma membrane ATP synthesis"/>
    <property type="evidence" value="ECO:0007669"/>
    <property type="project" value="UniProtKB-UniRule"/>
</dbReference>
<dbReference type="InterPro" id="IPR000131">
    <property type="entry name" value="ATP_synth_F1_gsu"/>
</dbReference>
<name>A0A1H3LFS1_9FIRM</name>
<keyword evidence="10" id="KW-1003">Cell membrane</keyword>
<evidence type="ECO:0000256" key="1">
    <source>
        <dbReference type="ARBA" id="ARBA00003456"/>
    </source>
</evidence>
<dbReference type="PANTHER" id="PTHR11693">
    <property type="entry name" value="ATP SYNTHASE GAMMA CHAIN"/>
    <property type="match status" value="1"/>
</dbReference>
<keyword evidence="5 10" id="KW-0375">Hydrogen ion transport</keyword>
<evidence type="ECO:0000313" key="12">
    <source>
        <dbReference type="Proteomes" id="UP000199230"/>
    </source>
</evidence>
<dbReference type="Gene3D" id="1.10.287.80">
    <property type="entry name" value="ATP synthase, gamma subunit, helix hairpin domain"/>
    <property type="match status" value="2"/>
</dbReference>
<keyword evidence="4 10" id="KW-0813">Transport</keyword>
<dbReference type="GO" id="GO:0045259">
    <property type="term" value="C:proton-transporting ATP synthase complex"/>
    <property type="evidence" value="ECO:0007669"/>
    <property type="project" value="UniProtKB-KW"/>
</dbReference>
<dbReference type="GO" id="GO:0046933">
    <property type="term" value="F:proton-transporting ATP synthase activity, rotational mechanism"/>
    <property type="evidence" value="ECO:0007669"/>
    <property type="project" value="UniProtKB-UniRule"/>
</dbReference>
<dbReference type="PANTHER" id="PTHR11693:SF22">
    <property type="entry name" value="ATP SYNTHASE SUBUNIT GAMMA, MITOCHONDRIAL"/>
    <property type="match status" value="1"/>
</dbReference>
<keyword evidence="8 10" id="KW-0139">CF(1)</keyword>
<evidence type="ECO:0000313" key="11">
    <source>
        <dbReference type="EMBL" id="SDY63282.1"/>
    </source>
</evidence>
<evidence type="ECO:0000256" key="10">
    <source>
        <dbReference type="HAMAP-Rule" id="MF_00815"/>
    </source>
</evidence>
<dbReference type="HAMAP" id="MF_00815">
    <property type="entry name" value="ATP_synth_gamma_bact"/>
    <property type="match status" value="1"/>
</dbReference>
<dbReference type="Pfam" id="PF00231">
    <property type="entry name" value="ATP-synt"/>
    <property type="match status" value="1"/>
</dbReference>
<comment type="subcellular location">
    <subcellularLocation>
        <location evidence="10">Cell membrane</location>
        <topology evidence="10">Peripheral membrane protein</topology>
    </subcellularLocation>
    <subcellularLocation>
        <location evidence="2">Membrane</location>
        <topology evidence="2">Peripheral membrane protein</topology>
    </subcellularLocation>
</comment>
<dbReference type="InterPro" id="IPR035968">
    <property type="entry name" value="ATP_synth_F1_ATPase_gsu"/>
</dbReference>
<dbReference type="PROSITE" id="PS00153">
    <property type="entry name" value="ATPASE_GAMMA"/>
    <property type="match status" value="1"/>
</dbReference>
<keyword evidence="12" id="KW-1185">Reference proteome</keyword>
<evidence type="ECO:0000256" key="5">
    <source>
        <dbReference type="ARBA" id="ARBA00022781"/>
    </source>
</evidence>
<dbReference type="STRING" id="159292.SAMN05192546_103203"/>
<evidence type="ECO:0000256" key="2">
    <source>
        <dbReference type="ARBA" id="ARBA00004170"/>
    </source>
</evidence>
<evidence type="ECO:0000256" key="7">
    <source>
        <dbReference type="ARBA" id="ARBA00023136"/>
    </source>
</evidence>
<dbReference type="PRINTS" id="PR00126">
    <property type="entry name" value="ATPASEGAMMA"/>
</dbReference>
<evidence type="ECO:0000256" key="4">
    <source>
        <dbReference type="ARBA" id="ARBA00022448"/>
    </source>
</evidence>
<keyword evidence="9 10" id="KW-0066">ATP synthesis</keyword>
<dbReference type="AlphaFoldDB" id="A0A1H3LFS1"/>
<dbReference type="GO" id="GO:0005524">
    <property type="term" value="F:ATP binding"/>
    <property type="evidence" value="ECO:0007669"/>
    <property type="project" value="UniProtKB-UniRule"/>
</dbReference>